<organism evidence="2 3">
    <name type="scientific">Vanilla planifolia</name>
    <name type="common">Vanilla</name>
    <dbReference type="NCBI Taxonomy" id="51239"/>
    <lineage>
        <taxon>Eukaryota</taxon>
        <taxon>Viridiplantae</taxon>
        <taxon>Streptophyta</taxon>
        <taxon>Embryophyta</taxon>
        <taxon>Tracheophyta</taxon>
        <taxon>Spermatophyta</taxon>
        <taxon>Magnoliopsida</taxon>
        <taxon>Liliopsida</taxon>
        <taxon>Asparagales</taxon>
        <taxon>Orchidaceae</taxon>
        <taxon>Vanilloideae</taxon>
        <taxon>Vanilleae</taxon>
        <taxon>Vanilla</taxon>
    </lineage>
</organism>
<sequence>MGCGFRVEDNKRVERHLWFLRGRSGRTIQDSMGVIRSIRLGLSACPAGLVCAVVKFADHVGHCLISV</sequence>
<comment type="caution">
    <text evidence="2">The sequence shown here is derived from an EMBL/GenBank/DDBJ whole genome shotgun (WGS) entry which is preliminary data.</text>
</comment>
<dbReference type="EMBL" id="JADCNL010000557">
    <property type="protein sequence ID" value="KAG0446707.1"/>
    <property type="molecule type" value="Genomic_DNA"/>
</dbReference>
<reference evidence="3 4" key="1">
    <citation type="journal article" date="2020" name="Nat. Food">
        <title>A phased Vanilla planifolia genome enables genetic improvement of flavour and production.</title>
        <authorList>
            <person name="Hasing T."/>
            <person name="Tang H."/>
            <person name="Brym M."/>
            <person name="Khazi F."/>
            <person name="Huang T."/>
            <person name="Chambers A.H."/>
        </authorList>
    </citation>
    <scope>NUCLEOTIDE SEQUENCE [LARGE SCALE GENOMIC DNA]</scope>
    <source>
        <tissue evidence="2">Leaf</tissue>
    </source>
</reference>
<dbReference type="AlphaFoldDB" id="A0A835U392"/>
<evidence type="ECO:0000313" key="2">
    <source>
        <dbReference type="EMBL" id="KAG0446707.1"/>
    </source>
</evidence>
<proteinExistence type="predicted"/>
<evidence type="ECO:0000313" key="1">
    <source>
        <dbReference type="EMBL" id="KAG0446647.1"/>
    </source>
</evidence>
<evidence type="ECO:0000313" key="3">
    <source>
        <dbReference type="Proteomes" id="UP000636800"/>
    </source>
</evidence>
<accession>A0A835U392</accession>
<dbReference type="Proteomes" id="UP000636800">
    <property type="component" value="Unassembled WGS sequence"/>
</dbReference>
<gene>
    <name evidence="2" type="ORF">HPP92_028698</name>
    <name evidence="1" type="ORF">HPP92_028715</name>
</gene>
<name>A0A835U392_VANPL</name>
<keyword evidence="3" id="KW-1185">Reference proteome</keyword>
<evidence type="ECO:0000313" key="4">
    <source>
        <dbReference type="Proteomes" id="UP000639772"/>
    </source>
</evidence>
<dbReference type="EMBL" id="JADCNM010000558">
    <property type="protein sequence ID" value="KAG0446647.1"/>
    <property type="molecule type" value="Genomic_DNA"/>
</dbReference>
<dbReference type="Proteomes" id="UP000639772">
    <property type="component" value="Unassembled WGS sequence"/>
</dbReference>
<protein>
    <submittedName>
        <fullName evidence="2">Uncharacterized protein</fullName>
    </submittedName>
</protein>